<proteinExistence type="predicted"/>
<feature type="compositionally biased region" description="Gly residues" evidence="1">
    <location>
        <begin position="71"/>
        <end position="80"/>
    </location>
</feature>
<evidence type="ECO:0000313" key="3">
    <source>
        <dbReference type="EMBL" id="BAD36544.1"/>
    </source>
</evidence>
<protein>
    <recommendedName>
        <fullName evidence="2">DUF834 domain-containing protein</fullName>
    </recommendedName>
</protein>
<sequence length="80" mass="8265">MWKYGSALQQRPEDLSLYGRDEDGGVPAVGDRNGEVDEVGEVAANPKKATPKREKGRREAAGFAAAAALGHGRGGGSGGR</sequence>
<feature type="domain" description="DUF834" evidence="2">
    <location>
        <begin position="21"/>
        <end position="57"/>
    </location>
</feature>
<evidence type="ECO:0000313" key="4">
    <source>
        <dbReference type="Proteomes" id="UP000000763"/>
    </source>
</evidence>
<dbReference type="AlphaFoldDB" id="Q69KJ6"/>
<dbReference type="EMBL" id="AP005914">
    <property type="protein sequence ID" value="BAD36544.1"/>
    <property type="molecule type" value="Genomic_DNA"/>
</dbReference>
<reference evidence="4" key="1">
    <citation type="journal article" date="2005" name="Nature">
        <title>The map-based sequence of the rice genome.</title>
        <authorList>
            <consortium name="International rice genome sequencing project (IRGSP)"/>
            <person name="Matsumoto T."/>
            <person name="Wu J."/>
            <person name="Kanamori H."/>
            <person name="Katayose Y."/>
            <person name="Fujisawa M."/>
            <person name="Namiki N."/>
            <person name="Mizuno H."/>
            <person name="Yamamoto K."/>
            <person name="Antonio B.A."/>
            <person name="Baba T."/>
            <person name="Sakata K."/>
            <person name="Nagamura Y."/>
            <person name="Aoki H."/>
            <person name="Arikawa K."/>
            <person name="Arita K."/>
            <person name="Bito T."/>
            <person name="Chiden Y."/>
            <person name="Fujitsuka N."/>
            <person name="Fukunaka R."/>
            <person name="Hamada M."/>
            <person name="Harada C."/>
            <person name="Hayashi A."/>
            <person name="Hijishita S."/>
            <person name="Honda M."/>
            <person name="Hosokawa S."/>
            <person name="Ichikawa Y."/>
            <person name="Idonuma A."/>
            <person name="Iijima M."/>
            <person name="Ikeda M."/>
            <person name="Ikeno M."/>
            <person name="Ito K."/>
            <person name="Ito S."/>
            <person name="Ito T."/>
            <person name="Ito Y."/>
            <person name="Ito Y."/>
            <person name="Iwabuchi A."/>
            <person name="Kamiya K."/>
            <person name="Karasawa W."/>
            <person name="Kurita K."/>
            <person name="Katagiri S."/>
            <person name="Kikuta A."/>
            <person name="Kobayashi H."/>
            <person name="Kobayashi N."/>
            <person name="Machita K."/>
            <person name="Maehara T."/>
            <person name="Masukawa M."/>
            <person name="Mizubayashi T."/>
            <person name="Mukai Y."/>
            <person name="Nagasaki H."/>
            <person name="Nagata Y."/>
            <person name="Naito S."/>
            <person name="Nakashima M."/>
            <person name="Nakama Y."/>
            <person name="Nakamichi Y."/>
            <person name="Nakamura M."/>
            <person name="Meguro A."/>
            <person name="Negishi M."/>
            <person name="Ohta I."/>
            <person name="Ohta T."/>
            <person name="Okamoto M."/>
            <person name="Ono N."/>
            <person name="Saji S."/>
            <person name="Sakaguchi M."/>
            <person name="Sakai K."/>
            <person name="Shibata M."/>
            <person name="Shimokawa T."/>
            <person name="Song J."/>
            <person name="Takazaki Y."/>
            <person name="Terasawa K."/>
            <person name="Tsugane M."/>
            <person name="Tsuji K."/>
            <person name="Ueda S."/>
            <person name="Waki K."/>
            <person name="Yamagata H."/>
            <person name="Yamamoto M."/>
            <person name="Yamamoto S."/>
            <person name="Yamane H."/>
            <person name="Yoshiki S."/>
            <person name="Yoshihara R."/>
            <person name="Yukawa K."/>
            <person name="Zhong H."/>
            <person name="Yano M."/>
            <person name="Yuan Q."/>
            <person name="Ouyang S."/>
            <person name="Liu J."/>
            <person name="Jones K.M."/>
            <person name="Gansberger K."/>
            <person name="Moffat K."/>
            <person name="Hill J."/>
            <person name="Bera J."/>
            <person name="Fadrosh D."/>
            <person name="Jin S."/>
            <person name="Johri S."/>
            <person name="Kim M."/>
            <person name="Overton L."/>
            <person name="Reardon M."/>
            <person name="Tsitrin T."/>
            <person name="Vuong H."/>
            <person name="Weaver B."/>
            <person name="Ciecko A."/>
            <person name="Tallon L."/>
            <person name="Jackson J."/>
            <person name="Pai G."/>
            <person name="Aken S.V."/>
            <person name="Utterback T."/>
            <person name="Reidmuller S."/>
            <person name="Feldblyum T."/>
            <person name="Hsiao J."/>
            <person name="Zismann V."/>
            <person name="Iobst S."/>
            <person name="de Vazeille A.R."/>
            <person name="Buell C.R."/>
            <person name="Ying K."/>
            <person name="Li Y."/>
            <person name="Lu T."/>
            <person name="Huang Y."/>
            <person name="Zhao Q."/>
            <person name="Feng Q."/>
            <person name="Zhang L."/>
            <person name="Zhu J."/>
            <person name="Weng Q."/>
            <person name="Mu J."/>
            <person name="Lu Y."/>
            <person name="Fan D."/>
            <person name="Liu Y."/>
            <person name="Guan J."/>
            <person name="Zhang Y."/>
            <person name="Yu S."/>
            <person name="Liu X."/>
            <person name="Zhang Y."/>
            <person name="Hong G."/>
            <person name="Han B."/>
            <person name="Choisne N."/>
            <person name="Demange N."/>
            <person name="Orjeda G."/>
            <person name="Samain S."/>
            <person name="Cattolico L."/>
            <person name="Pelletier E."/>
            <person name="Couloux A."/>
            <person name="Segurens B."/>
            <person name="Wincker P."/>
            <person name="D'Hont A."/>
            <person name="Scarpelli C."/>
            <person name="Weissenbach J."/>
            <person name="Salanoubat M."/>
            <person name="Quetier F."/>
            <person name="Yu Y."/>
            <person name="Kim H.R."/>
            <person name="Rambo T."/>
            <person name="Currie J."/>
            <person name="Collura K."/>
            <person name="Luo M."/>
            <person name="Yang T."/>
            <person name="Ammiraju J.S.S."/>
            <person name="Engler F."/>
            <person name="Soderlund C."/>
            <person name="Wing R.A."/>
            <person name="Palmer L.E."/>
            <person name="de la Bastide M."/>
            <person name="Spiegel L."/>
            <person name="Nascimento L."/>
            <person name="Zutavern T."/>
            <person name="O'Shaughnessy A."/>
            <person name="Dike S."/>
            <person name="Dedhia N."/>
            <person name="Preston R."/>
            <person name="Balija V."/>
            <person name="McCombie W.R."/>
            <person name="Chow T."/>
            <person name="Chen H."/>
            <person name="Chung M."/>
            <person name="Chen C."/>
            <person name="Shaw J."/>
            <person name="Wu H."/>
            <person name="Hsiao K."/>
            <person name="Chao Y."/>
            <person name="Chu M."/>
            <person name="Cheng C."/>
            <person name="Hour A."/>
            <person name="Lee P."/>
            <person name="Lin S."/>
            <person name="Lin Y."/>
            <person name="Liou J."/>
            <person name="Liu S."/>
            <person name="Hsing Y."/>
            <person name="Raghuvanshi S."/>
            <person name="Mohanty A."/>
            <person name="Bharti A.K."/>
            <person name="Gaur A."/>
            <person name="Gupta V."/>
            <person name="Kumar D."/>
            <person name="Ravi V."/>
            <person name="Vij S."/>
            <person name="Kapur A."/>
            <person name="Khurana P."/>
            <person name="Khurana P."/>
            <person name="Khurana J.P."/>
            <person name="Tyagi A.K."/>
            <person name="Gaikwad K."/>
            <person name="Singh A."/>
            <person name="Dalal V."/>
            <person name="Srivastava S."/>
            <person name="Dixit A."/>
            <person name="Pal A.K."/>
            <person name="Ghazi I.A."/>
            <person name="Yadav M."/>
            <person name="Pandit A."/>
            <person name="Bhargava A."/>
            <person name="Sureshbabu K."/>
            <person name="Batra K."/>
            <person name="Sharma T.R."/>
            <person name="Mohapatra T."/>
            <person name="Singh N.K."/>
            <person name="Messing J."/>
            <person name="Nelson A.B."/>
            <person name="Fuks G."/>
            <person name="Kavchok S."/>
            <person name="Keizer G."/>
            <person name="Linton E."/>
            <person name="Llaca V."/>
            <person name="Song R."/>
            <person name="Tanyolac B."/>
            <person name="Young S."/>
            <person name="Ho-Il K."/>
            <person name="Hahn J.H."/>
            <person name="Sangsakoo G."/>
            <person name="Vanavichit A."/>
            <person name="de Mattos Luiz.A.T."/>
            <person name="Zimmer P.D."/>
            <person name="Malone G."/>
            <person name="Dellagostin O."/>
            <person name="de Oliveira A.C."/>
            <person name="Bevan M."/>
            <person name="Bancroft I."/>
            <person name="Minx P."/>
            <person name="Cordum H."/>
            <person name="Wilson R."/>
            <person name="Cheng Z."/>
            <person name="Jin W."/>
            <person name="Jiang J."/>
            <person name="Leong S.A."/>
            <person name="Iwama H."/>
            <person name="Gojobori T."/>
            <person name="Itoh T."/>
            <person name="Niimura Y."/>
            <person name="Fujii Y."/>
            <person name="Habara T."/>
            <person name="Sakai H."/>
            <person name="Sato Y."/>
            <person name="Wilson G."/>
            <person name="Kumar K."/>
            <person name="McCouch S."/>
            <person name="Juretic N."/>
            <person name="Hoen D."/>
            <person name="Wright S."/>
            <person name="Bruskiewich R."/>
            <person name="Bureau T."/>
            <person name="Miyao A."/>
            <person name="Hirochika H."/>
            <person name="Nishikawa T."/>
            <person name="Kadowaki K."/>
            <person name="Sugiura M."/>
            <person name="Burr B."/>
            <person name="Sasaki T."/>
        </authorList>
    </citation>
    <scope>NUCLEOTIDE SEQUENCE [LARGE SCALE GENOMIC DNA]</scope>
    <source>
        <strain evidence="4">cv. Nipponbare</strain>
    </source>
</reference>
<accession>Q69KJ6</accession>
<gene>
    <name evidence="3" type="primary">OSJNBb0027A16.15</name>
</gene>
<feature type="compositionally biased region" description="Basic and acidic residues" evidence="1">
    <location>
        <begin position="11"/>
        <end position="23"/>
    </location>
</feature>
<feature type="region of interest" description="Disordered" evidence="1">
    <location>
        <begin position="1"/>
        <end position="80"/>
    </location>
</feature>
<evidence type="ECO:0000259" key="2">
    <source>
        <dbReference type="Pfam" id="PF05754"/>
    </source>
</evidence>
<evidence type="ECO:0000256" key="1">
    <source>
        <dbReference type="SAM" id="MobiDB-lite"/>
    </source>
</evidence>
<dbReference type="InterPro" id="IPR008552">
    <property type="entry name" value="DUF834"/>
</dbReference>
<dbReference type="Pfam" id="PF05754">
    <property type="entry name" value="DUF834"/>
    <property type="match status" value="1"/>
</dbReference>
<feature type="compositionally biased region" description="Basic and acidic residues" evidence="1">
    <location>
        <begin position="51"/>
        <end position="60"/>
    </location>
</feature>
<feature type="compositionally biased region" description="Low complexity" evidence="1">
    <location>
        <begin position="61"/>
        <end position="70"/>
    </location>
</feature>
<dbReference type="Proteomes" id="UP000000763">
    <property type="component" value="Chromosome 6"/>
</dbReference>
<name>Q69KJ6_ORYSJ</name>
<organism evidence="3 4">
    <name type="scientific">Oryza sativa subsp. japonica</name>
    <name type="common">Rice</name>
    <dbReference type="NCBI Taxonomy" id="39947"/>
    <lineage>
        <taxon>Eukaryota</taxon>
        <taxon>Viridiplantae</taxon>
        <taxon>Streptophyta</taxon>
        <taxon>Embryophyta</taxon>
        <taxon>Tracheophyta</taxon>
        <taxon>Spermatophyta</taxon>
        <taxon>Magnoliopsida</taxon>
        <taxon>Liliopsida</taxon>
        <taxon>Poales</taxon>
        <taxon>Poaceae</taxon>
        <taxon>BOP clade</taxon>
        <taxon>Oryzoideae</taxon>
        <taxon>Oryzeae</taxon>
        <taxon>Oryzinae</taxon>
        <taxon>Oryza</taxon>
        <taxon>Oryza sativa</taxon>
    </lineage>
</organism>
<reference evidence="4" key="2">
    <citation type="journal article" date="2008" name="Nucleic Acids Res.">
        <title>The rice annotation project database (RAP-DB): 2008 update.</title>
        <authorList>
            <consortium name="The rice annotation project (RAP)"/>
        </authorList>
    </citation>
    <scope>GENOME REANNOTATION</scope>
    <source>
        <strain evidence="4">cv. Nipponbare</strain>
    </source>
</reference>